<comment type="function">
    <text evidence="5 7">Participates in transcription elongation, termination and antitermination.</text>
</comment>
<evidence type="ECO:0000256" key="7">
    <source>
        <dbReference type="RuleBase" id="RU000538"/>
    </source>
</evidence>
<dbReference type="InterPro" id="IPR047050">
    <property type="entry name" value="NGN"/>
</dbReference>
<dbReference type="Proteomes" id="UP000254664">
    <property type="component" value="Unassembled WGS sequence"/>
</dbReference>
<dbReference type="InterPro" id="IPR008991">
    <property type="entry name" value="Translation_prot_SH3-like_sf"/>
</dbReference>
<dbReference type="PANTHER" id="PTHR30265:SF2">
    <property type="entry name" value="TRANSCRIPTION TERMINATION_ANTITERMINATION PROTEIN NUSG"/>
    <property type="match status" value="1"/>
</dbReference>
<dbReference type="GO" id="GO:0032784">
    <property type="term" value="P:regulation of DNA-templated transcription elongation"/>
    <property type="evidence" value="ECO:0007669"/>
    <property type="project" value="InterPro"/>
</dbReference>
<dbReference type="SMART" id="SM00738">
    <property type="entry name" value="NGN"/>
    <property type="match status" value="1"/>
</dbReference>
<sequence>MSEKARWYVVHTYSGYENKVKANLEKTIENRNLHDLILDLQVPMEECIEEKDGKKKVTMKKIFPGYVLVKLIMTDESWYVIRNTRGVTGFVGPGSKPVPLTDDEVNSMGINETPVTVDFEVGESVKVVSGPLKEFMATLQEINIEKKKVKALVNMFGRETLAELDFNQVEKLD</sequence>
<dbReference type="AlphaFoldDB" id="A0A381JCZ4"/>
<dbReference type="GO" id="GO:0006354">
    <property type="term" value="P:DNA-templated transcription elongation"/>
    <property type="evidence" value="ECO:0007669"/>
    <property type="project" value="UniProtKB-UniRule"/>
</dbReference>
<gene>
    <name evidence="5 10" type="primary">nusG</name>
    <name evidence="10" type="ORF">NCTC9836_02654</name>
</gene>
<protein>
    <recommendedName>
        <fullName evidence="5 6">Transcription termination/antitermination protein NusG</fullName>
    </recommendedName>
</protein>
<keyword evidence="3 5" id="KW-0805">Transcription regulation</keyword>
<dbReference type="GO" id="GO:0005829">
    <property type="term" value="C:cytosol"/>
    <property type="evidence" value="ECO:0007669"/>
    <property type="project" value="TreeGrafter"/>
</dbReference>
<evidence type="ECO:0000313" key="10">
    <source>
        <dbReference type="EMBL" id="SUY48277.1"/>
    </source>
</evidence>
<dbReference type="SMART" id="SM00739">
    <property type="entry name" value="KOW"/>
    <property type="match status" value="1"/>
</dbReference>
<name>A0A381JCZ4_9CLOT</name>
<dbReference type="Pfam" id="PF02357">
    <property type="entry name" value="NusG"/>
    <property type="match status" value="1"/>
</dbReference>
<dbReference type="OrthoDB" id="9809075at2"/>
<dbReference type="PRINTS" id="PR00338">
    <property type="entry name" value="NUSGTNSCPFCT"/>
</dbReference>
<dbReference type="CDD" id="cd09891">
    <property type="entry name" value="NGN_Bact_1"/>
    <property type="match status" value="1"/>
</dbReference>
<dbReference type="HAMAP" id="MF_00948">
    <property type="entry name" value="NusG"/>
    <property type="match status" value="1"/>
</dbReference>
<evidence type="ECO:0000256" key="2">
    <source>
        <dbReference type="ARBA" id="ARBA00022814"/>
    </source>
</evidence>
<dbReference type="FunFam" id="2.30.30.30:FF:000002">
    <property type="entry name" value="Transcription termination/antitermination factor NusG"/>
    <property type="match status" value="1"/>
</dbReference>
<dbReference type="InterPro" id="IPR001062">
    <property type="entry name" value="Transcrpt_antiterm_NusG"/>
</dbReference>
<keyword evidence="1 5" id="KW-0806">Transcription termination</keyword>
<dbReference type="NCBIfam" id="TIGR00922">
    <property type="entry name" value="nusG"/>
    <property type="match status" value="1"/>
</dbReference>
<evidence type="ECO:0000256" key="1">
    <source>
        <dbReference type="ARBA" id="ARBA00022472"/>
    </source>
</evidence>
<keyword evidence="2 5" id="KW-0889">Transcription antitermination</keyword>
<feature type="domain" description="NusG-like N-terminal" evidence="8">
    <location>
        <begin position="4"/>
        <end position="112"/>
    </location>
</feature>
<dbReference type="Gene3D" id="3.30.70.940">
    <property type="entry name" value="NusG, N-terminal domain"/>
    <property type="match status" value="1"/>
</dbReference>
<feature type="domain" description="KOW" evidence="9">
    <location>
        <begin position="118"/>
        <end position="145"/>
    </location>
</feature>
<evidence type="ECO:0000259" key="9">
    <source>
        <dbReference type="SMART" id="SM00739"/>
    </source>
</evidence>
<dbReference type="SUPFAM" id="SSF50104">
    <property type="entry name" value="Translation proteins SH3-like domain"/>
    <property type="match status" value="1"/>
</dbReference>
<dbReference type="EMBL" id="UFWZ01000001">
    <property type="protein sequence ID" value="SUY48277.1"/>
    <property type="molecule type" value="Genomic_DNA"/>
</dbReference>
<evidence type="ECO:0000259" key="8">
    <source>
        <dbReference type="SMART" id="SM00738"/>
    </source>
</evidence>
<evidence type="ECO:0000256" key="6">
    <source>
        <dbReference type="NCBIfam" id="TIGR00922"/>
    </source>
</evidence>
<evidence type="ECO:0000313" key="11">
    <source>
        <dbReference type="Proteomes" id="UP000254664"/>
    </source>
</evidence>
<accession>A0A381JCZ4</accession>
<comment type="similarity">
    <text evidence="5 7">Belongs to the NusG family.</text>
</comment>
<dbReference type="Gene3D" id="2.30.30.30">
    <property type="match status" value="1"/>
</dbReference>
<dbReference type="InterPro" id="IPR006645">
    <property type="entry name" value="NGN-like_dom"/>
</dbReference>
<dbReference type="InterPro" id="IPR005824">
    <property type="entry name" value="KOW"/>
</dbReference>
<dbReference type="InterPro" id="IPR036735">
    <property type="entry name" value="NGN_dom_sf"/>
</dbReference>
<dbReference type="CDD" id="cd06091">
    <property type="entry name" value="KOW_NusG"/>
    <property type="match status" value="1"/>
</dbReference>
<dbReference type="InterPro" id="IPR014722">
    <property type="entry name" value="Rib_uL2_dom2"/>
</dbReference>
<keyword evidence="11" id="KW-1185">Reference proteome</keyword>
<dbReference type="RefSeq" id="WP_115642105.1">
    <property type="nucleotide sequence ID" value="NZ_UFWZ01000001.1"/>
</dbReference>
<dbReference type="GO" id="GO:0006353">
    <property type="term" value="P:DNA-templated transcription termination"/>
    <property type="evidence" value="ECO:0007669"/>
    <property type="project" value="UniProtKB-UniRule"/>
</dbReference>
<reference evidence="10 11" key="1">
    <citation type="submission" date="2018-06" db="EMBL/GenBank/DDBJ databases">
        <authorList>
            <consortium name="Pathogen Informatics"/>
            <person name="Doyle S."/>
        </authorList>
    </citation>
    <scope>NUCLEOTIDE SEQUENCE [LARGE SCALE GENOMIC DNA]</scope>
    <source>
        <strain evidence="10 11">NCTC9836</strain>
    </source>
</reference>
<dbReference type="SUPFAM" id="SSF82679">
    <property type="entry name" value="N-utilization substance G protein NusG, N-terminal domain"/>
    <property type="match status" value="1"/>
</dbReference>
<dbReference type="GO" id="GO:0031564">
    <property type="term" value="P:transcription antitermination"/>
    <property type="evidence" value="ECO:0007669"/>
    <property type="project" value="UniProtKB-UniRule"/>
</dbReference>
<evidence type="ECO:0000256" key="4">
    <source>
        <dbReference type="ARBA" id="ARBA00023163"/>
    </source>
</evidence>
<evidence type="ECO:0000256" key="5">
    <source>
        <dbReference type="HAMAP-Rule" id="MF_00948"/>
    </source>
</evidence>
<dbReference type="PANTHER" id="PTHR30265">
    <property type="entry name" value="RHO-INTERACTING TRANSCRIPTION TERMINATION FACTOR NUSG"/>
    <property type="match status" value="1"/>
</dbReference>
<dbReference type="FunFam" id="3.30.70.940:FF:000002">
    <property type="entry name" value="Transcription termination/antitermination protein NusG"/>
    <property type="match status" value="1"/>
</dbReference>
<proteinExistence type="inferred from homology"/>
<organism evidence="10 11">
    <name type="scientific">Clostridium putrefaciens</name>
    <dbReference type="NCBI Taxonomy" id="99675"/>
    <lineage>
        <taxon>Bacteria</taxon>
        <taxon>Bacillati</taxon>
        <taxon>Bacillota</taxon>
        <taxon>Clostridia</taxon>
        <taxon>Eubacteriales</taxon>
        <taxon>Clostridiaceae</taxon>
        <taxon>Clostridium</taxon>
    </lineage>
</organism>
<keyword evidence="4 5" id="KW-0804">Transcription</keyword>
<evidence type="ECO:0000256" key="3">
    <source>
        <dbReference type="ARBA" id="ARBA00023015"/>
    </source>
</evidence>
<dbReference type="InterPro" id="IPR043425">
    <property type="entry name" value="NusG-like"/>
</dbReference>